<dbReference type="Proteomes" id="UP000800094">
    <property type="component" value="Unassembled WGS sequence"/>
</dbReference>
<sequence length="1326" mass="145217">MSSEAVNSSSAAEGLTPAQKLMERHEHHPTVEDVVDEEDVAHPPPPPSAPLKTDASDAPATTLSEKAAGKQKVEDAPAPSKKSPANVSLNTASEEAFPALGPVKPRAPASVPPAWGKKPASVSTNGVNGSGLTPSTTTSRASTPASGMGTPVSMPVGRGPALPTMALPGKHMEQISFHPSQLIPRQQLKKPLNDIIRDINKRSKAKLEHKSGPGGLVLFQATGPVDAVRQSLKDIANEIGSKQSVTVPVPSSVRAYIIGRQGSKIQEISKRSGARIQVPKQEIGEDEDSMIDVTIEGNALTAEMARREIEAIVNERTSTVNLRVKDIPAEYYPFLAGPHNSLIGGLEKDREVRVNIPTYHTWDTQAPPQVSRNQPVPFVPQAKYPIQISGERNAAQEIQAQLERRVQQLRQQLAMEQRSIERGRHQFIVGDRGGSLSDFLEETGCSLIMPPGTHDSETIYIVGPPDKIEAGVNKLEDLAASMTMATADCAREHRGANAQAHAHNLTRYLRQRSALAELERLHEASIVTPTDRDGPTAWEIYARNGKNSMKARGDIMSVFAGHPPSRFSTMSVDPFYHQFIQQRNAQQIRDDMGVHVVFPEEVEESPELILVYEGNTPYSEYTVPRGAPPAAEVKAYQQALQQAQQFIQGITNSQQDIVSRDVEAKPQFHLKIQRFVEKEQQALPRDQIPVQMLFGERLPQARRSSGNNFAMRGPSNAVDDLYAKILAFIEQEEKDELERGYTTTFDFPQKFANYLIGKRGENIRKLREEFDVDIQVNDGKVELKGPQAKANACKAHILALAKRLEDEATHTLKIKPQYHRDLIGAKGSQVNRLQDRYNVRINFPRSAHNDDDAATEGGASQRNFRAQAPDEVTIRGPRKGADEAREELLNLLQWTIDNSYTDSVSVAQSQVPQLIGSGGREMENLRLGTGCQIDVPGAREGADPSGRAEIKLRGTKKQVEEAKRILQERAKVFDDTVVRTIDVDRKHHRTLIGGSGGNIRQIVTAAGGPDNARELARMVRFPRADSDESTIRVEGPKNIVDKIVASLQAQAASLGNQITETIDVSPDKHRMLIGRGGETRRSLESRLNIQLDIPKQGVTGAARNQVKITGEPGAVEKAKEHILDLVKGQEGETVHVPRHLHHLISDNGQFFRRLRNEHKVTVDHGGQQLPPKPTAHEGGKSRKGTNGALPLITDDTTSGADEHSWELVDNNTVDEGADTSATIPWILRGPTDNLPKARQTLQAAIEAASKPTSTGYLILPDPRGYRLVVGPGGSTINNIRRKTGTKVQVPRDQAKDEAIEIVGTKEGCEQARQMILDIVAKGGSRK</sequence>
<feature type="region of interest" description="Disordered" evidence="4">
    <location>
        <begin position="1162"/>
        <end position="1189"/>
    </location>
</feature>
<dbReference type="GO" id="GO:0003729">
    <property type="term" value="F:mRNA binding"/>
    <property type="evidence" value="ECO:0007669"/>
    <property type="project" value="TreeGrafter"/>
</dbReference>
<dbReference type="CDD" id="cd22448">
    <property type="entry name" value="KH-I_ScSCP160_rpt3"/>
    <property type="match status" value="1"/>
</dbReference>
<proteinExistence type="predicted"/>
<evidence type="ECO:0000256" key="1">
    <source>
        <dbReference type="ARBA" id="ARBA00022737"/>
    </source>
</evidence>
<keyword evidence="2" id="KW-0694">RNA-binding</keyword>
<feature type="domain" description="K Homology" evidence="5">
    <location>
        <begin position="318"/>
        <end position="407"/>
    </location>
</feature>
<feature type="region of interest" description="Disordered" evidence="4">
    <location>
        <begin position="845"/>
        <end position="868"/>
    </location>
</feature>
<keyword evidence="1" id="KW-0677">Repeat</keyword>
<dbReference type="Gene3D" id="3.30.1370.10">
    <property type="entry name" value="K Homology domain, type 1"/>
    <property type="match status" value="9"/>
</dbReference>
<dbReference type="GO" id="GO:0005737">
    <property type="term" value="C:cytoplasm"/>
    <property type="evidence" value="ECO:0007669"/>
    <property type="project" value="TreeGrafter"/>
</dbReference>
<feature type="compositionally biased region" description="Low complexity" evidence="4">
    <location>
        <begin position="133"/>
        <end position="146"/>
    </location>
</feature>
<feature type="compositionally biased region" description="Polar residues" evidence="4">
    <location>
        <begin position="121"/>
        <end position="132"/>
    </location>
</feature>
<organism evidence="6 7">
    <name type="scientific">Trematosphaeria pertusa</name>
    <dbReference type="NCBI Taxonomy" id="390896"/>
    <lineage>
        <taxon>Eukaryota</taxon>
        <taxon>Fungi</taxon>
        <taxon>Dikarya</taxon>
        <taxon>Ascomycota</taxon>
        <taxon>Pezizomycotina</taxon>
        <taxon>Dothideomycetes</taxon>
        <taxon>Pleosporomycetidae</taxon>
        <taxon>Pleosporales</taxon>
        <taxon>Massarineae</taxon>
        <taxon>Trematosphaeriaceae</taxon>
        <taxon>Trematosphaeria</taxon>
    </lineage>
</organism>
<feature type="compositionally biased region" description="Polar residues" evidence="4">
    <location>
        <begin position="83"/>
        <end position="93"/>
    </location>
</feature>
<dbReference type="PANTHER" id="PTHR10627:SF31">
    <property type="entry name" value="DODECA-SATELLITE-BINDING PROTEIN 1, ISOFORM A"/>
    <property type="match status" value="1"/>
</dbReference>
<feature type="domain" description="K Homology" evidence="5">
    <location>
        <begin position="1128"/>
        <end position="1246"/>
    </location>
</feature>
<dbReference type="InterPro" id="IPR004087">
    <property type="entry name" value="KH_dom"/>
</dbReference>
<feature type="region of interest" description="Disordered" evidence="4">
    <location>
        <begin position="1"/>
        <end position="157"/>
    </location>
</feature>
<protein>
    <recommendedName>
        <fullName evidence="5">K Homology domain-containing protein</fullName>
    </recommendedName>
</protein>
<evidence type="ECO:0000256" key="3">
    <source>
        <dbReference type="SAM" id="Coils"/>
    </source>
</evidence>
<dbReference type="Pfam" id="PF00013">
    <property type="entry name" value="KH_1"/>
    <property type="match status" value="7"/>
</dbReference>
<feature type="domain" description="K Homology" evidence="5">
    <location>
        <begin position="806"/>
        <end position="893"/>
    </location>
</feature>
<dbReference type="CDD" id="cd00105">
    <property type="entry name" value="KH-I"/>
    <property type="match status" value="1"/>
</dbReference>
<dbReference type="SUPFAM" id="SSF54791">
    <property type="entry name" value="Eukaryotic type KH-domain (KH-domain type I)"/>
    <property type="match status" value="7"/>
</dbReference>
<gene>
    <name evidence="6" type="ORF">BU26DRAFT_518663</name>
</gene>
<dbReference type="PROSITE" id="PS50084">
    <property type="entry name" value="KH_TYPE_1"/>
    <property type="match status" value="8"/>
</dbReference>
<evidence type="ECO:0000313" key="7">
    <source>
        <dbReference type="Proteomes" id="UP000800094"/>
    </source>
</evidence>
<reference evidence="6" key="1">
    <citation type="journal article" date="2020" name="Stud. Mycol.">
        <title>101 Dothideomycetes genomes: a test case for predicting lifestyles and emergence of pathogens.</title>
        <authorList>
            <person name="Haridas S."/>
            <person name="Albert R."/>
            <person name="Binder M."/>
            <person name="Bloem J."/>
            <person name="Labutti K."/>
            <person name="Salamov A."/>
            <person name="Andreopoulos B."/>
            <person name="Baker S."/>
            <person name="Barry K."/>
            <person name="Bills G."/>
            <person name="Bluhm B."/>
            <person name="Cannon C."/>
            <person name="Castanera R."/>
            <person name="Culley D."/>
            <person name="Daum C."/>
            <person name="Ezra D."/>
            <person name="Gonzalez J."/>
            <person name="Henrissat B."/>
            <person name="Kuo A."/>
            <person name="Liang C."/>
            <person name="Lipzen A."/>
            <person name="Lutzoni F."/>
            <person name="Magnuson J."/>
            <person name="Mondo S."/>
            <person name="Nolan M."/>
            <person name="Ohm R."/>
            <person name="Pangilinan J."/>
            <person name="Park H.-J."/>
            <person name="Ramirez L."/>
            <person name="Alfaro M."/>
            <person name="Sun H."/>
            <person name="Tritt A."/>
            <person name="Yoshinaga Y."/>
            <person name="Zwiers L.-H."/>
            <person name="Turgeon B."/>
            <person name="Goodwin S."/>
            <person name="Spatafora J."/>
            <person name="Crous P."/>
            <person name="Grigoriev I."/>
        </authorList>
    </citation>
    <scope>NUCLEOTIDE SEQUENCE</scope>
    <source>
        <strain evidence="6">CBS 122368</strain>
    </source>
</reference>
<feature type="domain" description="K Homology" evidence="5">
    <location>
        <begin position="975"/>
        <end position="1052"/>
    </location>
</feature>
<feature type="domain" description="K Homology" evidence="5">
    <location>
        <begin position="412"/>
        <end position="480"/>
    </location>
</feature>
<evidence type="ECO:0000256" key="2">
    <source>
        <dbReference type="PROSITE-ProRule" id="PRU00117"/>
    </source>
</evidence>
<feature type="domain" description="K Homology" evidence="5">
    <location>
        <begin position="898"/>
        <end position="971"/>
    </location>
</feature>
<dbReference type="GeneID" id="54582199"/>
<dbReference type="EMBL" id="ML987194">
    <property type="protein sequence ID" value="KAF2250248.1"/>
    <property type="molecule type" value="Genomic_DNA"/>
</dbReference>
<name>A0A6A6IJK9_9PLEO</name>
<feature type="domain" description="K Homology" evidence="5">
    <location>
        <begin position="241"/>
        <end position="314"/>
    </location>
</feature>
<dbReference type="CDD" id="cd22449">
    <property type="entry name" value="KH-I_ScSCP160_rpt4"/>
    <property type="match status" value="1"/>
</dbReference>
<dbReference type="CDD" id="cd22450">
    <property type="entry name" value="KH-I_ScSCP160_rpt5"/>
    <property type="match status" value="1"/>
</dbReference>
<dbReference type="CDD" id="cd02394">
    <property type="entry name" value="KH-I_Vigilin_rpt6"/>
    <property type="match status" value="2"/>
</dbReference>
<dbReference type="Pfam" id="PF22952">
    <property type="entry name" value="KH_11"/>
    <property type="match status" value="1"/>
</dbReference>
<dbReference type="OrthoDB" id="10027144at2759"/>
<dbReference type="InterPro" id="IPR054548">
    <property type="entry name" value="SCP160-like_KH"/>
</dbReference>
<evidence type="ECO:0000259" key="5">
    <source>
        <dbReference type="SMART" id="SM00322"/>
    </source>
</evidence>
<feature type="domain" description="K Homology" evidence="5">
    <location>
        <begin position="739"/>
        <end position="802"/>
    </location>
</feature>
<evidence type="ECO:0000256" key="4">
    <source>
        <dbReference type="SAM" id="MobiDB-lite"/>
    </source>
</evidence>
<dbReference type="InterPro" id="IPR036612">
    <property type="entry name" value="KH_dom_type_1_sf"/>
</dbReference>
<dbReference type="SMART" id="SM00322">
    <property type="entry name" value="KH"/>
    <property type="match status" value="10"/>
</dbReference>
<dbReference type="InterPro" id="IPR004088">
    <property type="entry name" value="KH_dom_type_1"/>
</dbReference>
<dbReference type="CDD" id="cd22408">
    <property type="entry name" value="KH-I_Vigilin_rpt4"/>
    <property type="match status" value="1"/>
</dbReference>
<dbReference type="PANTHER" id="PTHR10627">
    <property type="entry name" value="SCP160"/>
    <property type="match status" value="1"/>
</dbReference>
<keyword evidence="3" id="KW-0175">Coiled coil</keyword>
<feature type="domain" description="K Homology" evidence="5">
    <location>
        <begin position="1251"/>
        <end position="1320"/>
    </location>
</feature>
<feature type="compositionally biased region" description="Low complexity" evidence="4">
    <location>
        <begin position="1"/>
        <end position="13"/>
    </location>
</feature>
<feature type="coiled-coil region" evidence="3">
    <location>
        <begin position="392"/>
        <end position="426"/>
    </location>
</feature>
<feature type="domain" description="K Homology" evidence="5">
    <location>
        <begin position="1056"/>
        <end position="1127"/>
    </location>
</feature>
<accession>A0A6A6IJK9</accession>
<keyword evidence="7" id="KW-1185">Reference proteome</keyword>
<dbReference type="RefSeq" id="XP_033685252.1">
    <property type="nucleotide sequence ID" value="XM_033828869.1"/>
</dbReference>
<feature type="compositionally biased region" description="Basic and acidic residues" evidence="4">
    <location>
        <begin position="21"/>
        <end position="31"/>
    </location>
</feature>
<evidence type="ECO:0000313" key="6">
    <source>
        <dbReference type="EMBL" id="KAF2250248.1"/>
    </source>
</evidence>